<dbReference type="SUPFAM" id="SSF56784">
    <property type="entry name" value="HAD-like"/>
    <property type="match status" value="1"/>
</dbReference>
<gene>
    <name evidence="4" type="ORF">DDQ50_04890</name>
</gene>
<organism evidence="4 5">
    <name type="scientific">Amnibacterium flavum</name>
    <dbReference type="NCBI Taxonomy" id="2173173"/>
    <lineage>
        <taxon>Bacteria</taxon>
        <taxon>Bacillati</taxon>
        <taxon>Actinomycetota</taxon>
        <taxon>Actinomycetes</taxon>
        <taxon>Micrococcales</taxon>
        <taxon>Microbacteriaceae</taxon>
        <taxon>Amnibacterium</taxon>
    </lineage>
</organism>
<dbReference type="InterPro" id="IPR036412">
    <property type="entry name" value="HAD-like_sf"/>
</dbReference>
<dbReference type="GO" id="GO:0044281">
    <property type="term" value="P:small molecule metabolic process"/>
    <property type="evidence" value="ECO:0007669"/>
    <property type="project" value="UniProtKB-ARBA"/>
</dbReference>
<comment type="caution">
    <text evidence="4">The sequence shown here is derived from an EMBL/GenBank/DDBJ whole genome shotgun (WGS) entry which is preliminary data.</text>
</comment>
<evidence type="ECO:0000256" key="2">
    <source>
        <dbReference type="ARBA" id="ARBA00022801"/>
    </source>
</evidence>
<evidence type="ECO:0000256" key="1">
    <source>
        <dbReference type="ARBA" id="ARBA00001946"/>
    </source>
</evidence>
<dbReference type="Proteomes" id="UP000244893">
    <property type="component" value="Unassembled WGS sequence"/>
</dbReference>
<protein>
    <submittedName>
        <fullName evidence="4">HAD family hydrolase</fullName>
    </submittedName>
</protein>
<dbReference type="PANTHER" id="PTHR46470">
    <property type="entry name" value="N-ACYLNEURAMINATE-9-PHOSPHATASE"/>
    <property type="match status" value="1"/>
</dbReference>
<dbReference type="AlphaFoldDB" id="A0A2V1HX22"/>
<dbReference type="Gene3D" id="1.20.120.1600">
    <property type="match status" value="1"/>
</dbReference>
<dbReference type="Gene3D" id="3.40.50.1000">
    <property type="entry name" value="HAD superfamily/HAD-like"/>
    <property type="match status" value="1"/>
</dbReference>
<dbReference type="InterPro" id="IPR006439">
    <property type="entry name" value="HAD-SF_hydro_IA"/>
</dbReference>
<evidence type="ECO:0000313" key="4">
    <source>
        <dbReference type="EMBL" id="PVZ95809.1"/>
    </source>
</evidence>
<dbReference type="Pfam" id="PF00702">
    <property type="entry name" value="Hydrolase"/>
    <property type="match status" value="1"/>
</dbReference>
<proteinExistence type="predicted"/>
<dbReference type="InterPro" id="IPR051400">
    <property type="entry name" value="HAD-like_hydrolase"/>
</dbReference>
<dbReference type="PRINTS" id="PR00413">
    <property type="entry name" value="HADHALOGNASE"/>
</dbReference>
<dbReference type="EMBL" id="QEOP01000001">
    <property type="protein sequence ID" value="PVZ95809.1"/>
    <property type="molecule type" value="Genomic_DNA"/>
</dbReference>
<reference evidence="4 5" key="1">
    <citation type="submission" date="2018-05" db="EMBL/GenBank/DDBJ databases">
        <title>Amnibacterium sp. M8JJ-5, whole genome shotgun sequence.</title>
        <authorList>
            <person name="Tuo L."/>
        </authorList>
    </citation>
    <scope>NUCLEOTIDE SEQUENCE [LARGE SCALE GENOMIC DNA]</scope>
    <source>
        <strain evidence="4 5">M8JJ-5</strain>
    </source>
</reference>
<name>A0A2V1HX22_9MICO</name>
<evidence type="ECO:0000313" key="5">
    <source>
        <dbReference type="Proteomes" id="UP000244893"/>
    </source>
</evidence>
<keyword evidence="5" id="KW-1185">Reference proteome</keyword>
<comment type="cofactor">
    <cofactor evidence="1">
        <name>Mg(2+)</name>
        <dbReference type="ChEBI" id="CHEBI:18420"/>
    </cofactor>
</comment>
<dbReference type="OrthoDB" id="9810501at2"/>
<sequence length="268" mass="29473">MARGTRSDGSWRDGAIPGQLAGVDLVKPRLVLFDLDDTLFRHREAVEAAAAASLTALDPAASESRTAEEVGRWHELEEHHYHRYLSGELDYLGQRRARARDFVEPYGIDLADDREAEAWFEGYLTGYRAAWTLHDDALPCLDDLEEAFPGVRFGIITNGDLDFQLDKIDTVRLAPRIEHVIASGALGVTKPDPAIFRHACEVFDIAPSDSVYIGDRLRTDAIGAARAGLTGVWLDRRGITPPSDDAAEAEALGIVEITRLLDLVGALR</sequence>
<dbReference type="InterPro" id="IPR023214">
    <property type="entry name" value="HAD_sf"/>
</dbReference>
<dbReference type="PANTHER" id="PTHR46470:SF4">
    <property type="entry name" value="5-AMINO-6-(5-PHOSPHO-D-RIBITYLAMINO)URACIL PHOSPHATASE YIGB"/>
    <property type="match status" value="1"/>
</dbReference>
<dbReference type="SFLD" id="SFLDS00003">
    <property type="entry name" value="Haloacid_Dehalogenase"/>
    <property type="match status" value="1"/>
</dbReference>
<evidence type="ECO:0000256" key="3">
    <source>
        <dbReference type="ARBA" id="ARBA00022842"/>
    </source>
</evidence>
<keyword evidence="3" id="KW-0460">Magnesium</keyword>
<dbReference type="SFLD" id="SFLDG01129">
    <property type="entry name" value="C1.5:_HAD__Beta-PGM__Phosphata"/>
    <property type="match status" value="1"/>
</dbReference>
<dbReference type="GO" id="GO:0016787">
    <property type="term" value="F:hydrolase activity"/>
    <property type="evidence" value="ECO:0007669"/>
    <property type="project" value="UniProtKB-KW"/>
</dbReference>
<dbReference type="NCBIfam" id="TIGR01549">
    <property type="entry name" value="HAD-SF-IA-v1"/>
    <property type="match status" value="1"/>
</dbReference>
<keyword evidence="2 4" id="KW-0378">Hydrolase</keyword>
<accession>A0A2V1HX22</accession>